<keyword evidence="2" id="KW-0732">Signal</keyword>
<dbReference type="GeneID" id="31363096"/>
<evidence type="ECO:0000313" key="3">
    <source>
        <dbReference type="EMBL" id="EFA79564.1"/>
    </source>
</evidence>
<dbReference type="AlphaFoldDB" id="D3BGG4"/>
<feature type="chain" id="PRO_5003042448" evidence="2">
    <location>
        <begin position="26"/>
        <end position="168"/>
    </location>
</feature>
<dbReference type="EMBL" id="ADBJ01000034">
    <property type="protein sequence ID" value="EFA79564.1"/>
    <property type="molecule type" value="Genomic_DNA"/>
</dbReference>
<evidence type="ECO:0000256" key="2">
    <source>
        <dbReference type="SAM" id="SignalP"/>
    </source>
</evidence>
<dbReference type="Proteomes" id="UP000001396">
    <property type="component" value="Unassembled WGS sequence"/>
</dbReference>
<keyword evidence="1" id="KW-0472">Membrane</keyword>
<dbReference type="RefSeq" id="XP_020431685.1">
    <property type="nucleotide sequence ID" value="XM_020578450.1"/>
</dbReference>
<proteinExistence type="predicted"/>
<organism evidence="3 4">
    <name type="scientific">Heterostelium pallidum (strain ATCC 26659 / Pp 5 / PN500)</name>
    <name type="common">Cellular slime mold</name>
    <name type="synonym">Polysphondylium pallidum</name>
    <dbReference type="NCBI Taxonomy" id="670386"/>
    <lineage>
        <taxon>Eukaryota</taxon>
        <taxon>Amoebozoa</taxon>
        <taxon>Evosea</taxon>
        <taxon>Eumycetozoa</taxon>
        <taxon>Dictyostelia</taxon>
        <taxon>Acytosteliales</taxon>
        <taxon>Acytosteliaceae</taxon>
        <taxon>Heterostelium</taxon>
    </lineage>
</organism>
<sequence length="168" mass="17954">MKSNIYFTLLVVLSLTMAAVSLVQSASLEAGTYAGSIYNCSVNSSTAIGYYSFYVEPNNTIGSNGVNNGTVSANTTLVFSPSNYTLTNNAISSPTIGCWTYTVSNTSVWTIYFPFDNNATCTSTCTNVYANLTFTPAQTNSDSSNNTNLLSPLTGLIFTIILFITLLL</sequence>
<evidence type="ECO:0000256" key="1">
    <source>
        <dbReference type="SAM" id="Phobius"/>
    </source>
</evidence>
<keyword evidence="1" id="KW-1133">Transmembrane helix</keyword>
<keyword evidence="4" id="KW-1185">Reference proteome</keyword>
<name>D3BGG4_HETP5</name>
<reference evidence="3 4" key="1">
    <citation type="journal article" date="2011" name="Genome Res.">
        <title>Phylogeny-wide analysis of social amoeba genomes highlights ancient origins for complex intercellular communication.</title>
        <authorList>
            <person name="Heidel A.J."/>
            <person name="Lawal H.M."/>
            <person name="Felder M."/>
            <person name="Schilde C."/>
            <person name="Helps N.R."/>
            <person name="Tunggal B."/>
            <person name="Rivero F."/>
            <person name="John U."/>
            <person name="Schleicher M."/>
            <person name="Eichinger L."/>
            <person name="Platzer M."/>
            <person name="Noegel A.A."/>
            <person name="Schaap P."/>
            <person name="Gloeckner G."/>
        </authorList>
    </citation>
    <scope>NUCLEOTIDE SEQUENCE [LARGE SCALE GENOMIC DNA]</scope>
    <source>
        <strain evidence="4">ATCC 26659 / Pp 5 / PN500</strain>
    </source>
</reference>
<gene>
    <name evidence="3" type="ORF">PPL_07615</name>
</gene>
<comment type="caution">
    <text evidence="3">The sequence shown here is derived from an EMBL/GenBank/DDBJ whole genome shotgun (WGS) entry which is preliminary data.</text>
</comment>
<feature type="signal peptide" evidence="2">
    <location>
        <begin position="1"/>
        <end position="25"/>
    </location>
</feature>
<dbReference type="InParanoid" id="D3BGG4"/>
<feature type="transmembrane region" description="Helical" evidence="1">
    <location>
        <begin position="149"/>
        <end position="167"/>
    </location>
</feature>
<protein>
    <submittedName>
        <fullName evidence="3">Uncharacterized protein</fullName>
    </submittedName>
</protein>
<accession>D3BGG4</accession>
<evidence type="ECO:0000313" key="4">
    <source>
        <dbReference type="Proteomes" id="UP000001396"/>
    </source>
</evidence>
<keyword evidence="1" id="KW-0812">Transmembrane</keyword>